<feature type="domain" description="DUF7580" evidence="1">
    <location>
        <begin position="424"/>
        <end position="564"/>
    </location>
</feature>
<sequence>MSGFEIAGVVLGLFPIVCDTAKDLRGVFHDAQSWWRFEREFEDFILEIEKQQIAYSQILEILFDPLQQLSLTEREALESNPSSPLWYDLRIQGALKDRIRQKYMGWFMRQLGDINDALKELLGLLPIDKAYHLDSSSLESAMFRIKTSFSHRKNELLTRIEARNRGLYEFLERASHIQHSRISTTPPKNSTKIVSSFLEFQEQARTIFIGFQRHWACTCNCNGLHSCSISAQGSDLKALFDNGMETKHVKVEIEVKGKISDMEKVSPTPNSATYQEDVDDLRHQVAVKNKSKRLREQGPKSLVKLIGSTLTAFSNPGNVKTGSNYDKGIEKPTKRLKKSIKQTVRFDSPPPPIATTAALPSTHSRHNPAIEDVCLAIKKQSEESCLGFLELPDARGIHECHTATCFPPPTWHGSCYNGLKLGPSWIPESWQKSSLVLLQTPDSVPHPYISHPSIQTASPSSSAKTKAALLALGIMLLELLFCDTLERQPFRADYLGIGGQPNDMTDFCTAMKWQKKVEQDFGDKLSHAIDNCIKCAFEPVADLGSLAFVQAVWTTVVKPLEEFLQIYSSIFLAFHSHVTSAERT</sequence>
<evidence type="ECO:0000313" key="2">
    <source>
        <dbReference type="EMBL" id="KAF5716304.1"/>
    </source>
</evidence>
<protein>
    <recommendedName>
        <fullName evidence="1">DUF7580 domain-containing protein</fullName>
    </recommendedName>
</protein>
<dbReference type="InterPro" id="IPR056002">
    <property type="entry name" value="DUF7580"/>
</dbReference>
<accession>A0A8H5YPR7</accession>
<name>A0A8H5YPR7_9HYPO</name>
<dbReference type="PANTHER" id="PTHR35186">
    <property type="entry name" value="ANK_REP_REGION DOMAIN-CONTAINING PROTEIN"/>
    <property type="match status" value="1"/>
</dbReference>
<dbReference type="Proteomes" id="UP000544331">
    <property type="component" value="Unassembled WGS sequence"/>
</dbReference>
<dbReference type="OrthoDB" id="3565018at2759"/>
<proteinExistence type="predicted"/>
<comment type="caution">
    <text evidence="2">The sequence shown here is derived from an EMBL/GenBank/DDBJ whole genome shotgun (WGS) entry which is preliminary data.</text>
</comment>
<dbReference type="EMBL" id="JAAOAN010000204">
    <property type="protein sequence ID" value="KAF5716304.1"/>
    <property type="molecule type" value="Genomic_DNA"/>
</dbReference>
<dbReference type="AlphaFoldDB" id="A0A8H5YPR7"/>
<dbReference type="PANTHER" id="PTHR35186:SF4">
    <property type="entry name" value="PRION-INHIBITION AND PROPAGATION HELO DOMAIN-CONTAINING PROTEIN"/>
    <property type="match status" value="1"/>
</dbReference>
<evidence type="ECO:0000313" key="3">
    <source>
        <dbReference type="Proteomes" id="UP000544331"/>
    </source>
</evidence>
<keyword evidence="3" id="KW-1185">Reference proteome</keyword>
<gene>
    <name evidence="2" type="ORF">FMUND_6422</name>
</gene>
<dbReference type="Pfam" id="PF24476">
    <property type="entry name" value="DUF7580"/>
    <property type="match status" value="1"/>
</dbReference>
<organism evidence="2 3">
    <name type="scientific">Fusarium mundagurra</name>
    <dbReference type="NCBI Taxonomy" id="1567541"/>
    <lineage>
        <taxon>Eukaryota</taxon>
        <taxon>Fungi</taxon>
        <taxon>Dikarya</taxon>
        <taxon>Ascomycota</taxon>
        <taxon>Pezizomycotina</taxon>
        <taxon>Sordariomycetes</taxon>
        <taxon>Hypocreomycetidae</taxon>
        <taxon>Hypocreales</taxon>
        <taxon>Nectriaceae</taxon>
        <taxon>Fusarium</taxon>
        <taxon>Fusarium fujikuroi species complex</taxon>
    </lineage>
</organism>
<evidence type="ECO:0000259" key="1">
    <source>
        <dbReference type="Pfam" id="PF24476"/>
    </source>
</evidence>
<reference evidence="2 3" key="1">
    <citation type="submission" date="2020-05" db="EMBL/GenBank/DDBJ databases">
        <title>Identification and distribution of gene clusters putatively required for synthesis of sphingolipid metabolism inhibitors in phylogenetically diverse species of the filamentous fungus Fusarium.</title>
        <authorList>
            <person name="Kim H.-S."/>
            <person name="Busman M."/>
            <person name="Brown D.W."/>
            <person name="Divon H."/>
            <person name="Uhlig S."/>
            <person name="Proctor R.H."/>
        </authorList>
    </citation>
    <scope>NUCLEOTIDE SEQUENCE [LARGE SCALE GENOMIC DNA]</scope>
    <source>
        <strain evidence="2 3">NRRL 66235</strain>
    </source>
</reference>